<organism evidence="1 2">
    <name type="scientific">Anisodus tanguticus</name>
    <dbReference type="NCBI Taxonomy" id="243964"/>
    <lineage>
        <taxon>Eukaryota</taxon>
        <taxon>Viridiplantae</taxon>
        <taxon>Streptophyta</taxon>
        <taxon>Embryophyta</taxon>
        <taxon>Tracheophyta</taxon>
        <taxon>Spermatophyta</taxon>
        <taxon>Magnoliopsida</taxon>
        <taxon>eudicotyledons</taxon>
        <taxon>Gunneridae</taxon>
        <taxon>Pentapetalae</taxon>
        <taxon>asterids</taxon>
        <taxon>lamiids</taxon>
        <taxon>Solanales</taxon>
        <taxon>Solanaceae</taxon>
        <taxon>Solanoideae</taxon>
        <taxon>Hyoscyameae</taxon>
        <taxon>Anisodus</taxon>
    </lineage>
</organism>
<keyword evidence="2" id="KW-1185">Reference proteome</keyword>
<dbReference type="EMBL" id="JAVYJV010000008">
    <property type="protein sequence ID" value="KAK4364071.1"/>
    <property type="molecule type" value="Genomic_DNA"/>
</dbReference>
<gene>
    <name evidence="1" type="ORF">RND71_015429</name>
</gene>
<reference evidence="1" key="1">
    <citation type="submission" date="2023-12" db="EMBL/GenBank/DDBJ databases">
        <title>Genome assembly of Anisodus tanguticus.</title>
        <authorList>
            <person name="Wang Y.-J."/>
        </authorList>
    </citation>
    <scope>NUCLEOTIDE SEQUENCE</scope>
    <source>
        <strain evidence="1">KB-2021</strain>
        <tissue evidence="1">Leaf</tissue>
    </source>
</reference>
<dbReference type="AlphaFoldDB" id="A0AAE1S7Y7"/>
<comment type="caution">
    <text evidence="1">The sequence shown here is derived from an EMBL/GenBank/DDBJ whole genome shotgun (WGS) entry which is preliminary data.</text>
</comment>
<proteinExistence type="predicted"/>
<protein>
    <submittedName>
        <fullName evidence="1">Uncharacterized protein</fullName>
    </submittedName>
</protein>
<accession>A0AAE1S7Y7</accession>
<evidence type="ECO:0000313" key="1">
    <source>
        <dbReference type="EMBL" id="KAK4364071.1"/>
    </source>
</evidence>
<sequence length="105" mass="12098">MADGSQHQFVFQKIYDHSSLFAGISPYTRSKHTGSHNMADRYVNEIICSPFMATRQANIFQFDPLCAPVLVQAPSEAPLEKKSMSFFVDFLRRLLLRLRELWETA</sequence>
<name>A0AAE1S7Y7_9SOLA</name>
<evidence type="ECO:0000313" key="2">
    <source>
        <dbReference type="Proteomes" id="UP001291623"/>
    </source>
</evidence>
<dbReference type="Proteomes" id="UP001291623">
    <property type="component" value="Unassembled WGS sequence"/>
</dbReference>